<comment type="caution">
    <text evidence="4">The sequence shown here is derived from an EMBL/GenBank/DDBJ whole genome shotgun (WGS) entry which is preliminary data.</text>
</comment>
<name>A0ABU2QFD9_9ACTN</name>
<reference evidence="5" key="1">
    <citation type="submission" date="2023-07" db="EMBL/GenBank/DDBJ databases">
        <title>30 novel species of actinomycetes from the DSMZ collection.</title>
        <authorList>
            <person name="Nouioui I."/>
        </authorList>
    </citation>
    <scope>NUCLEOTIDE SEQUENCE [LARGE SCALE GENOMIC DNA]</scope>
    <source>
        <strain evidence="5">DSM 41635</strain>
    </source>
</reference>
<dbReference type="Gene3D" id="1.10.101.10">
    <property type="entry name" value="PGBD-like superfamily/PGBD"/>
    <property type="match status" value="1"/>
</dbReference>
<evidence type="ECO:0000259" key="3">
    <source>
        <dbReference type="Pfam" id="PF01471"/>
    </source>
</evidence>
<feature type="domain" description="Peptidoglycan binding-like" evidence="3">
    <location>
        <begin position="265"/>
        <end position="322"/>
    </location>
</feature>
<organism evidence="4 5">
    <name type="scientific">Streptomyces edwardsiae</name>
    <dbReference type="NCBI Taxonomy" id="3075527"/>
    <lineage>
        <taxon>Bacteria</taxon>
        <taxon>Bacillati</taxon>
        <taxon>Actinomycetota</taxon>
        <taxon>Actinomycetes</taxon>
        <taxon>Kitasatosporales</taxon>
        <taxon>Streptomycetaceae</taxon>
        <taxon>Streptomyces</taxon>
    </lineage>
</organism>
<feature type="compositionally biased region" description="Low complexity" evidence="1">
    <location>
        <begin position="181"/>
        <end position="243"/>
    </location>
</feature>
<feature type="region of interest" description="Disordered" evidence="1">
    <location>
        <begin position="1"/>
        <end position="23"/>
    </location>
</feature>
<evidence type="ECO:0000313" key="5">
    <source>
        <dbReference type="Proteomes" id="UP001180503"/>
    </source>
</evidence>
<evidence type="ECO:0000313" key="4">
    <source>
        <dbReference type="EMBL" id="MDT0402751.1"/>
    </source>
</evidence>
<keyword evidence="2" id="KW-0812">Transmembrane</keyword>
<dbReference type="InterPro" id="IPR036366">
    <property type="entry name" value="PGBDSf"/>
</dbReference>
<keyword evidence="2" id="KW-1133">Transmembrane helix</keyword>
<feature type="region of interest" description="Disordered" evidence="1">
    <location>
        <begin position="162"/>
        <end position="265"/>
    </location>
</feature>
<evidence type="ECO:0000256" key="1">
    <source>
        <dbReference type="SAM" id="MobiDB-lite"/>
    </source>
</evidence>
<protein>
    <submittedName>
        <fullName evidence="4">Peptidoglycan-binding domain-containing protein</fullName>
    </submittedName>
</protein>
<dbReference type="RefSeq" id="WP_030222687.1">
    <property type="nucleotide sequence ID" value="NZ_JAVRFB010000008.1"/>
</dbReference>
<keyword evidence="2" id="KW-0472">Membrane</keyword>
<proteinExistence type="predicted"/>
<dbReference type="InterPro" id="IPR036365">
    <property type="entry name" value="PGBD-like_sf"/>
</dbReference>
<dbReference type="Proteomes" id="UP001180503">
    <property type="component" value="Unassembled WGS sequence"/>
</dbReference>
<evidence type="ECO:0000256" key="2">
    <source>
        <dbReference type="SAM" id="Phobius"/>
    </source>
</evidence>
<dbReference type="Pfam" id="PF01471">
    <property type="entry name" value="PG_binding_1"/>
    <property type="match status" value="1"/>
</dbReference>
<dbReference type="EMBL" id="JAVRFB010000008">
    <property type="protein sequence ID" value="MDT0402751.1"/>
    <property type="molecule type" value="Genomic_DNA"/>
</dbReference>
<sequence length="329" mass="33982">MEQPNGHPCPECGAPRNGDNTPSCACTLRASDALRDARTAEAAAAEDFDPLRIRPYVELEGEAPAPDETMTLRALPPEAADATAVIPTPLAPGAGPPNTTDLSLFDGTRPLRTVPAAATAAADPAPPPSRRRRRGVLFAAAGAVVAVVGAAGWASGMFSYETPSRDGAAPKDVRESVPDVTETPSASAAASSSAAPESSSAPAETPSASASASASPSVSASTPSSSPSSAVTPSSSPSTSAPAEAPPSEEEVDEGAGPVLRRGDQGAEVVELQLRLKEKWLYNEEIHGNFNRRVEEALRNFQWPRGLQSELGVYGPETRARLQSETREP</sequence>
<accession>A0ABU2QFD9</accession>
<dbReference type="InterPro" id="IPR002477">
    <property type="entry name" value="Peptidoglycan-bd-like"/>
</dbReference>
<dbReference type="SUPFAM" id="SSF47090">
    <property type="entry name" value="PGBD-like"/>
    <property type="match status" value="1"/>
</dbReference>
<gene>
    <name evidence="4" type="ORF">RM528_12890</name>
</gene>
<feature type="compositionally biased region" description="Basic and acidic residues" evidence="1">
    <location>
        <begin position="168"/>
        <end position="177"/>
    </location>
</feature>
<feature type="transmembrane region" description="Helical" evidence="2">
    <location>
        <begin position="136"/>
        <end position="155"/>
    </location>
</feature>